<gene>
    <name evidence="1" type="ORF">CAEBREN_18465</name>
</gene>
<dbReference type="AlphaFoldDB" id="G0NBP1"/>
<organism evidence="2">
    <name type="scientific">Caenorhabditis brenneri</name>
    <name type="common">Nematode worm</name>
    <dbReference type="NCBI Taxonomy" id="135651"/>
    <lineage>
        <taxon>Eukaryota</taxon>
        <taxon>Metazoa</taxon>
        <taxon>Ecdysozoa</taxon>
        <taxon>Nematoda</taxon>
        <taxon>Chromadorea</taxon>
        <taxon>Rhabditida</taxon>
        <taxon>Rhabditina</taxon>
        <taxon>Rhabditomorpha</taxon>
        <taxon>Rhabditoidea</taxon>
        <taxon>Rhabditidae</taxon>
        <taxon>Peloderinae</taxon>
        <taxon>Caenorhabditis</taxon>
    </lineage>
</organism>
<sequence>MIYPGAGGPELDKMASEKVKKDIGTFITFGLLVEAGKAVFRRPTYPKLILSAAFAAHYFGIDGILV</sequence>
<dbReference type="HOGENOM" id="CLU_206122_0_0_1"/>
<dbReference type="InParanoid" id="G0NBP1"/>
<keyword evidence="2" id="KW-1185">Reference proteome</keyword>
<dbReference type="OrthoDB" id="5776014at2759"/>
<accession>G0NBP1</accession>
<protein>
    <submittedName>
        <fullName evidence="1">Uncharacterized protein</fullName>
    </submittedName>
</protein>
<proteinExistence type="predicted"/>
<dbReference type="EMBL" id="GL379859">
    <property type="protein sequence ID" value="EGT57149.1"/>
    <property type="molecule type" value="Genomic_DNA"/>
</dbReference>
<evidence type="ECO:0000313" key="1">
    <source>
        <dbReference type="EMBL" id="EGT57149.1"/>
    </source>
</evidence>
<reference evidence="2" key="1">
    <citation type="submission" date="2011-07" db="EMBL/GenBank/DDBJ databases">
        <authorList>
            <consortium name="Caenorhabditis brenneri Sequencing and Analysis Consortium"/>
            <person name="Wilson R.K."/>
        </authorList>
    </citation>
    <scope>NUCLEOTIDE SEQUENCE [LARGE SCALE GENOMIC DNA]</scope>
    <source>
        <strain evidence="2">PB2801</strain>
    </source>
</reference>
<dbReference type="Proteomes" id="UP000008068">
    <property type="component" value="Unassembled WGS sequence"/>
</dbReference>
<name>G0NBP1_CAEBE</name>
<evidence type="ECO:0000313" key="2">
    <source>
        <dbReference type="Proteomes" id="UP000008068"/>
    </source>
</evidence>